<proteinExistence type="predicted"/>
<dbReference type="EMBL" id="AJMU01000012">
    <property type="protein sequence ID" value="EIG27652.1"/>
    <property type="molecule type" value="Genomic_DNA"/>
</dbReference>
<dbReference type="RefSeq" id="WP_005707908.1">
    <property type="nucleotide sequence ID" value="NZ_AJMU01000012.1"/>
</dbReference>
<organism evidence="1 2">
    <name type="scientific">Haemophilus paraphrohaemolyticus HK411</name>
    <dbReference type="NCBI Taxonomy" id="1095743"/>
    <lineage>
        <taxon>Bacteria</taxon>
        <taxon>Pseudomonadati</taxon>
        <taxon>Pseudomonadota</taxon>
        <taxon>Gammaproteobacteria</taxon>
        <taxon>Pasteurellales</taxon>
        <taxon>Pasteurellaceae</taxon>
        <taxon>Haemophilus</taxon>
    </lineage>
</organism>
<name>I2NP91_9PAST</name>
<accession>I2NP91</accession>
<comment type="caution">
    <text evidence="1">The sequence shown here is derived from an EMBL/GenBank/DDBJ whole genome shotgun (WGS) entry which is preliminary data.</text>
</comment>
<reference evidence="1 2" key="1">
    <citation type="submission" date="2012-04" db="EMBL/GenBank/DDBJ databases">
        <authorList>
            <person name="Harkins D.M."/>
            <person name="Madupu R."/>
            <person name="Durkin A.S."/>
            <person name="Torralba M."/>
            <person name="Methe B."/>
            <person name="Sutton G.G."/>
            <person name="Nelson K.E."/>
        </authorList>
    </citation>
    <scope>NUCLEOTIDE SEQUENCE [LARGE SCALE GENOMIC DNA]</scope>
    <source>
        <strain evidence="1 2">HK411</strain>
    </source>
</reference>
<sequence length="292" mass="33545">MNHYGISTNNLPIFLGSECVVEHVKTLRLQYKNIQHDPSMHIDAFTNNIEQVKKIYQDEGWVDISLNTLDLNNLFAFIGEQNYHSVKTSVITEEYPMPIKPIKFRHLNGKTQARIAVHTRLPWGASGHNPEGFVEIFIYHRSSNITPEKGYGIHIYNENGALRYKSGLKLLNNIRVLPVNFTHHKTLANSFNSSFELDKNPIFKNPIGKNIAVMQTCNFIYTECYKVNRNWYYYGSILTPVLTIEGKIEFQKSESFSISGYKRNYPSYAKGGEYLDNITAVNQVLVIDKPTD</sequence>
<gene>
    <name evidence="1" type="ORF">HMPREF1054_2045</name>
</gene>
<evidence type="ECO:0000313" key="2">
    <source>
        <dbReference type="Proteomes" id="UP000003345"/>
    </source>
</evidence>
<dbReference type="AlphaFoldDB" id="I2NP91"/>
<dbReference type="PATRIC" id="fig|1095743.3.peg.238"/>
<evidence type="ECO:0000313" key="1">
    <source>
        <dbReference type="EMBL" id="EIG27652.1"/>
    </source>
</evidence>
<dbReference type="Proteomes" id="UP000003345">
    <property type="component" value="Unassembled WGS sequence"/>
</dbReference>
<protein>
    <submittedName>
        <fullName evidence="1">Uncharacterized protein</fullName>
    </submittedName>
</protein>